<evidence type="ECO:0000256" key="4">
    <source>
        <dbReference type="ARBA" id="ARBA00022737"/>
    </source>
</evidence>
<dbReference type="InterPro" id="IPR005046">
    <property type="entry name" value="DUF285"/>
</dbReference>
<dbReference type="Pfam" id="PF03382">
    <property type="entry name" value="DUF285"/>
    <property type="match status" value="1"/>
</dbReference>
<evidence type="ECO:0000256" key="5">
    <source>
        <dbReference type="ARBA" id="ARBA00023088"/>
    </source>
</evidence>
<gene>
    <name evidence="8" type="ORF">H5975_03920</name>
</gene>
<keyword evidence="3" id="KW-0732">Signal</keyword>
<evidence type="ECO:0000313" key="9">
    <source>
        <dbReference type="Proteomes" id="UP000785625"/>
    </source>
</evidence>
<feature type="domain" description="Gram-positive cocci surface proteins LPxTG" evidence="7">
    <location>
        <begin position="486"/>
        <end position="523"/>
    </location>
</feature>
<feature type="compositionally biased region" description="Low complexity" evidence="6">
    <location>
        <begin position="446"/>
        <end position="463"/>
    </location>
</feature>
<keyword evidence="2" id="KW-0964">Secreted</keyword>
<accession>A0ABS2GZH3</accession>
<dbReference type="EMBL" id="JACJKU010000027">
    <property type="protein sequence ID" value="MBM6940640.1"/>
    <property type="molecule type" value="Genomic_DNA"/>
</dbReference>
<dbReference type="InterPro" id="IPR009459">
    <property type="entry name" value="MucBP_dom"/>
</dbReference>
<evidence type="ECO:0000256" key="1">
    <source>
        <dbReference type="ARBA" id="ARBA00022512"/>
    </source>
</evidence>
<keyword evidence="4" id="KW-0677">Repeat</keyword>
<proteinExistence type="predicted"/>
<dbReference type="PROSITE" id="PS50847">
    <property type="entry name" value="GRAM_POS_ANCHORING"/>
    <property type="match status" value="1"/>
</dbReference>
<dbReference type="RefSeq" id="WP_204784956.1">
    <property type="nucleotide sequence ID" value="NZ_CALVGD010000075.1"/>
</dbReference>
<keyword evidence="9" id="KW-1185">Reference proteome</keyword>
<comment type="caution">
    <text evidence="8">The sequence shown here is derived from an EMBL/GenBank/DDBJ whole genome shotgun (WGS) entry which is preliminary data.</text>
</comment>
<reference evidence="8 9" key="1">
    <citation type="journal article" date="2021" name="Sci. Rep.">
        <title>The distribution of antibiotic resistance genes in chicken gut microbiota commensals.</title>
        <authorList>
            <person name="Juricova H."/>
            <person name="Matiasovicova J."/>
            <person name="Kubasova T."/>
            <person name="Cejkova D."/>
            <person name="Rychlik I."/>
        </authorList>
    </citation>
    <scope>NUCLEOTIDE SEQUENCE [LARGE SCALE GENOMIC DNA]</scope>
    <source>
        <strain evidence="8 9">An574</strain>
    </source>
</reference>
<dbReference type="InterPro" id="IPR019931">
    <property type="entry name" value="LPXTG_anchor"/>
</dbReference>
<dbReference type="Pfam" id="PF00746">
    <property type="entry name" value="Gram_pos_anchor"/>
    <property type="match status" value="1"/>
</dbReference>
<feature type="compositionally biased region" description="Polar residues" evidence="6">
    <location>
        <begin position="464"/>
        <end position="494"/>
    </location>
</feature>
<sequence length="523" mass="57820">MKNDIFKPVKSYILKSVLTHWNTGKATDMQVMFYDMQNLESLDVSGWNVSNVRNMVMMFMDDHKLESLTGLANWNVSNVHAANAMFCRTGLRNIDIHGWNLSNDTDTRWMFAYGLNPTVIDMRGVKLPTRTNFSLLSFYSNKPMVVYSDEGSQLFSLNNAKLNNYNDWVGNVTINVTGHQNTNRLTLNKVNEQRSASGQEVIATLPMDFVFTDPIAVRNQMRTITNQLAVNKLVHDKYGEGVNVSKDDFADDANALVPSLKNDFSKDVTDLVADNYNLHLVNNSYTQKIVYKDKDGNTLNTVEFSDYLDNNNHATIKQHDLIKKINDNLLKGHEIVSGLPTGDLLIDGTTPNDILVVVQPVRSSAQVIYQDENGNTISSSTINGNVGQTVDLNLQVPAGYEAVSTLPSQYTFTDAANQQIIIRVKAIQTPDQPVNPDDPVDPHTPVDPQTPTEPTTPQDPSQPIDTVTTLHHSDNNVTSHPTQPKLPQTGNNNTAQSSLVGLAVGAVATSLGLAGLSKKKRHN</sequence>
<organism evidence="8 9">
    <name type="scientific">Limosilactobacillus coleohominis</name>
    <dbReference type="NCBI Taxonomy" id="181675"/>
    <lineage>
        <taxon>Bacteria</taxon>
        <taxon>Bacillati</taxon>
        <taxon>Bacillota</taxon>
        <taxon>Bacilli</taxon>
        <taxon>Lactobacillales</taxon>
        <taxon>Lactobacillaceae</taxon>
        <taxon>Limosilactobacillus</taxon>
    </lineage>
</organism>
<dbReference type="NCBIfam" id="TIGR01167">
    <property type="entry name" value="LPXTG_anchor"/>
    <property type="match status" value="1"/>
</dbReference>
<evidence type="ECO:0000313" key="8">
    <source>
        <dbReference type="EMBL" id="MBM6940640.1"/>
    </source>
</evidence>
<dbReference type="Proteomes" id="UP000785625">
    <property type="component" value="Unassembled WGS sequence"/>
</dbReference>
<protein>
    <submittedName>
        <fullName evidence="8">BspA family leucine-rich repeat surface protein</fullName>
    </submittedName>
</protein>
<dbReference type="InterPro" id="IPR011889">
    <property type="entry name" value="Liste_lipo_26"/>
</dbReference>
<name>A0ABS2GZH3_9LACO</name>
<dbReference type="Gene3D" id="3.10.20.320">
    <property type="entry name" value="Putative peptidoglycan bound protein (lpxtg motif)"/>
    <property type="match status" value="1"/>
</dbReference>
<keyword evidence="5" id="KW-0572">Peptidoglycan-anchor</keyword>
<keyword evidence="1" id="KW-0134">Cell wall</keyword>
<evidence type="ECO:0000259" key="7">
    <source>
        <dbReference type="PROSITE" id="PS50847"/>
    </source>
</evidence>
<evidence type="ECO:0000256" key="6">
    <source>
        <dbReference type="SAM" id="MobiDB-lite"/>
    </source>
</evidence>
<feature type="region of interest" description="Disordered" evidence="6">
    <location>
        <begin position="430"/>
        <end position="494"/>
    </location>
</feature>
<dbReference type="NCBIfam" id="TIGR02167">
    <property type="entry name" value="Liste_lipo_26"/>
    <property type="match status" value="2"/>
</dbReference>
<evidence type="ECO:0000256" key="2">
    <source>
        <dbReference type="ARBA" id="ARBA00022525"/>
    </source>
</evidence>
<dbReference type="Pfam" id="PF06458">
    <property type="entry name" value="MucBP"/>
    <property type="match status" value="1"/>
</dbReference>
<evidence type="ECO:0000256" key="3">
    <source>
        <dbReference type="ARBA" id="ARBA00022729"/>
    </source>
</evidence>